<evidence type="ECO:0000313" key="1">
    <source>
        <dbReference type="EMBL" id="CAH1646371.1"/>
    </source>
</evidence>
<gene>
    <name evidence="1" type="ORF">SPLIT_LOCUS11723</name>
</gene>
<organism evidence="1 2">
    <name type="scientific">Spodoptera littoralis</name>
    <name type="common">Egyptian cotton leafworm</name>
    <dbReference type="NCBI Taxonomy" id="7109"/>
    <lineage>
        <taxon>Eukaryota</taxon>
        <taxon>Metazoa</taxon>
        <taxon>Ecdysozoa</taxon>
        <taxon>Arthropoda</taxon>
        <taxon>Hexapoda</taxon>
        <taxon>Insecta</taxon>
        <taxon>Pterygota</taxon>
        <taxon>Neoptera</taxon>
        <taxon>Endopterygota</taxon>
        <taxon>Lepidoptera</taxon>
        <taxon>Glossata</taxon>
        <taxon>Ditrysia</taxon>
        <taxon>Noctuoidea</taxon>
        <taxon>Noctuidae</taxon>
        <taxon>Amphipyrinae</taxon>
        <taxon>Spodoptera</taxon>
    </lineage>
</organism>
<keyword evidence="2" id="KW-1185">Reference proteome</keyword>
<proteinExistence type="predicted"/>
<name>A0A9P0IJV7_SPOLI</name>
<accession>A0A9P0IJV7</accession>
<dbReference type="AlphaFoldDB" id="A0A9P0IJV7"/>
<evidence type="ECO:0000313" key="2">
    <source>
        <dbReference type="Proteomes" id="UP001153321"/>
    </source>
</evidence>
<dbReference type="EMBL" id="LR824538">
    <property type="protein sequence ID" value="CAH1646371.1"/>
    <property type="molecule type" value="Genomic_DNA"/>
</dbReference>
<sequence length="108" mass="13163">MRRPAPGTCTCRRIHYLHSVSLFKSSVRRKWKLFYEMFLFVYCGRGLAGCPEFPNDICIRYIRRCVNLLRLTRRQTFGENKMSLYLKTLFDFTKCHKTQPRLRRTFWK</sequence>
<dbReference type="Proteomes" id="UP001153321">
    <property type="component" value="Chromosome 7"/>
</dbReference>
<protein>
    <submittedName>
        <fullName evidence="1">Uncharacterized protein</fullName>
    </submittedName>
</protein>
<reference evidence="1" key="1">
    <citation type="submission" date="2022-02" db="EMBL/GenBank/DDBJ databases">
        <authorList>
            <person name="King R."/>
        </authorList>
    </citation>
    <scope>NUCLEOTIDE SEQUENCE</scope>
</reference>